<dbReference type="InterPro" id="IPR009057">
    <property type="entry name" value="Homeodomain-like_sf"/>
</dbReference>
<evidence type="ECO:0000256" key="3">
    <source>
        <dbReference type="ARBA" id="ARBA00023125"/>
    </source>
</evidence>
<feature type="domain" description="HTH tetR-type" evidence="6">
    <location>
        <begin position="11"/>
        <end position="71"/>
    </location>
</feature>
<keyword evidence="3 5" id="KW-0238">DNA-binding</keyword>
<dbReference type="PANTHER" id="PTHR30055">
    <property type="entry name" value="HTH-TYPE TRANSCRIPTIONAL REGULATOR RUTR"/>
    <property type="match status" value="1"/>
</dbReference>
<dbReference type="SUPFAM" id="SSF48498">
    <property type="entry name" value="Tetracyclin repressor-like, C-terminal domain"/>
    <property type="match status" value="1"/>
</dbReference>
<gene>
    <name evidence="7" type="ORF">AB8O55_13525</name>
</gene>
<evidence type="ECO:0000256" key="4">
    <source>
        <dbReference type="ARBA" id="ARBA00023163"/>
    </source>
</evidence>
<name>A0ABV4CKS6_9PSEU</name>
<keyword evidence="2" id="KW-0805">Transcription regulation</keyword>
<comment type="caution">
    <text evidence="7">The sequence shown here is derived from an EMBL/GenBank/DDBJ whole genome shotgun (WGS) entry which is preliminary data.</text>
</comment>
<dbReference type="SUPFAM" id="SSF46689">
    <property type="entry name" value="Homeodomain-like"/>
    <property type="match status" value="1"/>
</dbReference>
<evidence type="ECO:0000259" key="6">
    <source>
        <dbReference type="PROSITE" id="PS50977"/>
    </source>
</evidence>
<dbReference type="Gene3D" id="1.10.357.10">
    <property type="entry name" value="Tetracycline Repressor, domain 2"/>
    <property type="match status" value="1"/>
</dbReference>
<protein>
    <submittedName>
        <fullName evidence="7">TetR/AcrR family transcriptional regulator</fullName>
    </submittedName>
</protein>
<proteinExistence type="predicted"/>
<keyword evidence="8" id="KW-1185">Reference proteome</keyword>
<dbReference type="Proteomes" id="UP001564626">
    <property type="component" value="Unassembled WGS sequence"/>
</dbReference>
<accession>A0ABV4CKS6</accession>
<dbReference type="RefSeq" id="WP_345367377.1">
    <property type="nucleotide sequence ID" value="NZ_BAABII010000018.1"/>
</dbReference>
<dbReference type="EMBL" id="JBGEHV010000021">
    <property type="protein sequence ID" value="MEY8040421.1"/>
    <property type="molecule type" value="Genomic_DNA"/>
</dbReference>
<evidence type="ECO:0000256" key="1">
    <source>
        <dbReference type="ARBA" id="ARBA00022491"/>
    </source>
</evidence>
<dbReference type="Pfam" id="PF00440">
    <property type="entry name" value="TetR_N"/>
    <property type="match status" value="1"/>
</dbReference>
<evidence type="ECO:0000313" key="7">
    <source>
        <dbReference type="EMBL" id="MEY8040421.1"/>
    </source>
</evidence>
<feature type="DNA-binding region" description="H-T-H motif" evidence="5">
    <location>
        <begin position="34"/>
        <end position="53"/>
    </location>
</feature>
<dbReference type="InterPro" id="IPR039538">
    <property type="entry name" value="BetI_C"/>
</dbReference>
<dbReference type="PROSITE" id="PS50977">
    <property type="entry name" value="HTH_TETR_2"/>
    <property type="match status" value="1"/>
</dbReference>
<evidence type="ECO:0000256" key="5">
    <source>
        <dbReference type="PROSITE-ProRule" id="PRU00335"/>
    </source>
</evidence>
<organism evidence="7 8">
    <name type="scientific">Saccharopolyspora cebuensis</name>
    <dbReference type="NCBI Taxonomy" id="418759"/>
    <lineage>
        <taxon>Bacteria</taxon>
        <taxon>Bacillati</taxon>
        <taxon>Actinomycetota</taxon>
        <taxon>Actinomycetes</taxon>
        <taxon>Pseudonocardiales</taxon>
        <taxon>Pseudonocardiaceae</taxon>
        <taxon>Saccharopolyspora</taxon>
    </lineage>
</organism>
<sequence>MAGRGPYAKTAATREQALDAALRIIAERGLSGTTVQEIADAVGMTKAGLLYHFGSREALLTAVLARREGIEVLGGEHGVLDGFVAALRANTSVPGLVALYSVLAGSAGSADADSEQRRYFAARYPLLRRVLAAEIEREQRAGGIPAERDPAALASLFIAAADGLQNQWLLDPDIDVAAHLELLADLVRT</sequence>
<dbReference type="InterPro" id="IPR036271">
    <property type="entry name" value="Tet_transcr_reg_TetR-rel_C_sf"/>
</dbReference>
<reference evidence="7 8" key="1">
    <citation type="submission" date="2024-08" db="EMBL/GenBank/DDBJ databases">
        <title>Genome mining of Saccharopolyspora cebuensis PGLac3 from Nigerian medicinal plant.</title>
        <authorList>
            <person name="Ezeobiora C.E."/>
            <person name="Igbokwe N.H."/>
            <person name="Amin D.H."/>
            <person name="Mendie U.E."/>
        </authorList>
    </citation>
    <scope>NUCLEOTIDE SEQUENCE [LARGE SCALE GENOMIC DNA]</scope>
    <source>
        <strain evidence="7 8">PGLac3</strain>
    </source>
</reference>
<dbReference type="PANTHER" id="PTHR30055:SF234">
    <property type="entry name" value="HTH-TYPE TRANSCRIPTIONAL REGULATOR BETI"/>
    <property type="match status" value="1"/>
</dbReference>
<dbReference type="InterPro" id="IPR050109">
    <property type="entry name" value="HTH-type_TetR-like_transc_reg"/>
</dbReference>
<dbReference type="Pfam" id="PF13977">
    <property type="entry name" value="TetR_C_6"/>
    <property type="match status" value="1"/>
</dbReference>
<dbReference type="PRINTS" id="PR00455">
    <property type="entry name" value="HTHTETR"/>
</dbReference>
<evidence type="ECO:0000256" key="2">
    <source>
        <dbReference type="ARBA" id="ARBA00023015"/>
    </source>
</evidence>
<dbReference type="InterPro" id="IPR001647">
    <property type="entry name" value="HTH_TetR"/>
</dbReference>
<keyword evidence="1" id="KW-0678">Repressor</keyword>
<keyword evidence="4" id="KW-0804">Transcription</keyword>
<evidence type="ECO:0000313" key="8">
    <source>
        <dbReference type="Proteomes" id="UP001564626"/>
    </source>
</evidence>